<evidence type="ECO:0000313" key="1">
    <source>
        <dbReference type="EMBL" id="MUH73697.1"/>
    </source>
</evidence>
<reference evidence="1 2" key="1">
    <citation type="submission" date="2019-11" db="EMBL/GenBank/DDBJ databases">
        <title>P. haliotis isolates from Z. marina roots.</title>
        <authorList>
            <person name="Cohen M."/>
            <person name="Jospin G."/>
            <person name="Eisen J.A."/>
            <person name="Coil D.A."/>
        </authorList>
    </citation>
    <scope>NUCLEOTIDE SEQUENCE [LARGE SCALE GENOMIC DNA]</scope>
    <source>
        <strain evidence="1 2">UCD-MCMsp1aY</strain>
    </source>
</reference>
<dbReference type="SUPFAM" id="SSF56935">
    <property type="entry name" value="Porins"/>
    <property type="match status" value="1"/>
</dbReference>
<dbReference type="Proteomes" id="UP000439994">
    <property type="component" value="Unassembled WGS sequence"/>
</dbReference>
<dbReference type="EMBL" id="WOCD01000005">
    <property type="protein sequence ID" value="MUH73697.1"/>
    <property type="molecule type" value="Genomic_DNA"/>
</dbReference>
<accession>A0A6N8FEW1</accession>
<dbReference type="AlphaFoldDB" id="A0A6N8FEW1"/>
<sequence length="347" mass="39308">MFGRQANKVRGSFIVNGNSIKRDIRGRQDYLAASFNVQVPIWSSFDMVVNGEKSRNSIANNNFDSSSLDNEYYGAGLAWRFGKRSFAAVTINKDSKGQSQFNDSGDFDDTFVGYRVVFEPSKRTLLSYQNSRRFYGESHNFSYRKTGNNWDINVGYSEDLGSTSRLVNEAVSAGVYSCNPALTFREACIPLSGFPEIPNPSRVYFEFFDNNYLIQEVLTLSKAVNAQITYKGKKSTLTLSYSKGTQEFLELQNEAFGSEQDSEQWSVSFNHRMSRRTSFVTSVNETNVTSNGTSGNREGFQASIGLERRLTRKATGKLNIRRFDNDGNSGTQNRKDTRLELQYTYQF</sequence>
<dbReference type="OrthoDB" id="5750656at2"/>
<evidence type="ECO:0000313" key="2">
    <source>
        <dbReference type="Proteomes" id="UP000439994"/>
    </source>
</evidence>
<dbReference type="RefSeq" id="WP_155697101.1">
    <property type="nucleotide sequence ID" value="NZ_WOCD01000005.1"/>
</dbReference>
<comment type="caution">
    <text evidence="1">The sequence shown here is derived from an EMBL/GenBank/DDBJ whole genome shotgun (WGS) entry which is preliminary data.</text>
</comment>
<proteinExistence type="predicted"/>
<gene>
    <name evidence="1" type="ORF">GNP35_15090</name>
</gene>
<name>A0A6N8FEW1_9GAMM</name>
<protein>
    <recommendedName>
        <fullName evidence="3">TIGR03016 family PEP-CTERM system-associated outer membrane protein</fullName>
    </recommendedName>
</protein>
<keyword evidence="2" id="KW-1185">Reference proteome</keyword>
<organism evidence="1 2">
    <name type="scientific">Psychrosphaera haliotis</name>
    <dbReference type="NCBI Taxonomy" id="555083"/>
    <lineage>
        <taxon>Bacteria</taxon>
        <taxon>Pseudomonadati</taxon>
        <taxon>Pseudomonadota</taxon>
        <taxon>Gammaproteobacteria</taxon>
        <taxon>Alteromonadales</taxon>
        <taxon>Pseudoalteromonadaceae</taxon>
        <taxon>Psychrosphaera</taxon>
    </lineage>
</organism>
<evidence type="ECO:0008006" key="3">
    <source>
        <dbReference type="Google" id="ProtNLM"/>
    </source>
</evidence>